<dbReference type="Gene3D" id="3.30.1360.30">
    <property type="entry name" value="GAD-like domain"/>
    <property type="match status" value="1"/>
</dbReference>
<dbReference type="AlphaFoldDB" id="K1PL73"/>
<dbReference type="SUPFAM" id="SSF50249">
    <property type="entry name" value="Nucleic acid-binding proteins"/>
    <property type="match status" value="1"/>
</dbReference>
<dbReference type="InterPro" id="IPR045864">
    <property type="entry name" value="aa-tRNA-synth_II/BPL/LPL"/>
</dbReference>
<reference evidence="8" key="1">
    <citation type="journal article" date="2012" name="Nature">
        <title>The oyster genome reveals stress adaptation and complexity of shell formation.</title>
        <authorList>
            <person name="Zhang G."/>
            <person name="Fang X."/>
            <person name="Guo X."/>
            <person name="Li L."/>
            <person name="Luo R."/>
            <person name="Xu F."/>
            <person name="Yang P."/>
            <person name="Zhang L."/>
            <person name="Wang X."/>
            <person name="Qi H."/>
            <person name="Xiong Z."/>
            <person name="Que H."/>
            <person name="Xie Y."/>
            <person name="Holland P.W."/>
            <person name="Paps J."/>
            <person name="Zhu Y."/>
            <person name="Wu F."/>
            <person name="Chen Y."/>
            <person name="Wang J."/>
            <person name="Peng C."/>
            <person name="Meng J."/>
            <person name="Yang L."/>
            <person name="Liu J."/>
            <person name="Wen B."/>
            <person name="Zhang N."/>
            <person name="Huang Z."/>
            <person name="Zhu Q."/>
            <person name="Feng Y."/>
            <person name="Mount A."/>
            <person name="Hedgecock D."/>
            <person name="Xu Z."/>
            <person name="Liu Y."/>
            <person name="Domazet-Loso T."/>
            <person name="Du Y."/>
            <person name="Sun X."/>
            <person name="Zhang S."/>
            <person name="Liu B."/>
            <person name="Cheng P."/>
            <person name="Jiang X."/>
            <person name="Li J."/>
            <person name="Fan D."/>
            <person name="Wang W."/>
            <person name="Fu W."/>
            <person name="Wang T."/>
            <person name="Wang B."/>
            <person name="Zhang J."/>
            <person name="Peng Z."/>
            <person name="Li Y."/>
            <person name="Li N."/>
            <person name="Wang J."/>
            <person name="Chen M."/>
            <person name="He Y."/>
            <person name="Tan F."/>
            <person name="Song X."/>
            <person name="Zheng Q."/>
            <person name="Huang R."/>
            <person name="Yang H."/>
            <person name="Du X."/>
            <person name="Chen L."/>
            <person name="Yang M."/>
            <person name="Gaffney P.M."/>
            <person name="Wang S."/>
            <person name="Luo L."/>
            <person name="She Z."/>
            <person name="Ming Y."/>
            <person name="Huang W."/>
            <person name="Zhang S."/>
            <person name="Huang B."/>
            <person name="Zhang Y."/>
            <person name="Qu T."/>
            <person name="Ni P."/>
            <person name="Miao G."/>
            <person name="Wang J."/>
            <person name="Wang Q."/>
            <person name="Steinberg C.E."/>
            <person name="Wang H."/>
            <person name="Li N."/>
            <person name="Qian L."/>
            <person name="Zhang G."/>
            <person name="Li Y."/>
            <person name="Yang H."/>
            <person name="Liu X."/>
            <person name="Wang J."/>
            <person name="Yin Y."/>
            <person name="Wang J."/>
        </authorList>
    </citation>
    <scope>NUCLEOTIDE SEQUENCE [LARGE SCALE GENOMIC DNA]</scope>
    <source>
        <strain evidence="8">05x7-T-G4-1.051#20</strain>
    </source>
</reference>
<dbReference type="InterPro" id="IPR012340">
    <property type="entry name" value="NA-bd_OB-fold"/>
</dbReference>
<dbReference type="Pfam" id="PF00152">
    <property type="entry name" value="tRNA-synt_2"/>
    <property type="match status" value="1"/>
</dbReference>
<sequence length="624" mass="71157">MLRDQYGMTQIVSDAKKHPEAYDTLQKLHAEMVVTVDGEVLPRSEETINKKIATGEVEILADKITIISRSKTPPFPIDQDTIVKDEAIRYRYLHLRRPSVKQNIILRSQLTKIVRDFLHGKDFCEIETPILTKATPEGARDFLVPSRVFPGEFYALPQSPQQYKQLLMIAGFDKYFQVARALRDEDSRADRQPEHTQIDMELSFVQRDEIMEILEEMFTLVTEKLFPEKKFLQKPFPRLTYHECIQLYGTDKPDLRYDLRFFDVRKVFEKTDFKIFERILKKPKGQIKSLKVEGVAEKITRKETDELVALAQKCGLAGIVVLLNTDNGYKSSAGKAINDREIAAIMDLTKSKPQDLTLVASGENSDFLTALSLFRTELAHRYNLIDHQVVDFAFVVDFPLLEWNEDEKRLDPIHHMFVMPNEETLHLLESEPEKVISTQFDVICNGYELCSGSCRIHSSNLQRKIMAMIGLSKEEIEEKFAHLLQALEYGAPPHGGAAPGLDRLLMVLTGTTNIRDVIAFPKTQRGNLTLSNSIEIKGNFEGDIKTDEDVIIHETGKIKTNVKARSVLVEGKLEGNIEAQKSITIKSKAYVRGDLRGPDLQIQRGADVQCKIIIEDNQQQPEKK</sequence>
<dbReference type="GO" id="GO:0005524">
    <property type="term" value="F:ATP binding"/>
    <property type="evidence" value="ECO:0007669"/>
    <property type="project" value="UniProtKB-KW"/>
</dbReference>
<dbReference type="InterPro" id="IPR029351">
    <property type="entry name" value="GAD_dom"/>
</dbReference>
<proteinExistence type="inferred from homology"/>
<organism evidence="8">
    <name type="scientific">Magallana gigas</name>
    <name type="common">Pacific oyster</name>
    <name type="synonym">Crassostrea gigas</name>
    <dbReference type="NCBI Taxonomy" id="29159"/>
    <lineage>
        <taxon>Eukaryota</taxon>
        <taxon>Metazoa</taxon>
        <taxon>Spiralia</taxon>
        <taxon>Lophotrochozoa</taxon>
        <taxon>Mollusca</taxon>
        <taxon>Bivalvia</taxon>
        <taxon>Autobranchia</taxon>
        <taxon>Pteriomorphia</taxon>
        <taxon>Ostreida</taxon>
        <taxon>Ostreoidea</taxon>
        <taxon>Ostreidae</taxon>
        <taxon>Magallana</taxon>
    </lineage>
</organism>
<evidence type="ECO:0000256" key="3">
    <source>
        <dbReference type="ARBA" id="ARBA00022741"/>
    </source>
</evidence>
<dbReference type="GO" id="GO:0006422">
    <property type="term" value="P:aspartyl-tRNA aminoacylation"/>
    <property type="evidence" value="ECO:0007669"/>
    <property type="project" value="TreeGrafter"/>
</dbReference>
<protein>
    <submittedName>
        <fullName evidence="8">Aspartyl-tRNA synthetase</fullName>
    </submittedName>
</protein>
<dbReference type="InterPro" id="IPR006195">
    <property type="entry name" value="aa-tRNA-synth_II"/>
</dbReference>
<evidence type="ECO:0000256" key="6">
    <source>
        <dbReference type="ARBA" id="ARBA00023146"/>
    </source>
</evidence>
<dbReference type="HAMAP" id="MF_00044">
    <property type="entry name" value="Asp_tRNA_synth_type1"/>
    <property type="match status" value="1"/>
</dbReference>
<dbReference type="InterPro" id="IPR004115">
    <property type="entry name" value="GAD-like_sf"/>
</dbReference>
<keyword evidence="3" id="KW-0547">Nucleotide-binding</keyword>
<evidence type="ECO:0000256" key="2">
    <source>
        <dbReference type="ARBA" id="ARBA00022598"/>
    </source>
</evidence>
<dbReference type="SUPFAM" id="SSF55261">
    <property type="entry name" value="GAD domain-like"/>
    <property type="match status" value="1"/>
</dbReference>
<dbReference type="EMBL" id="JH823193">
    <property type="protein sequence ID" value="EKC17180.1"/>
    <property type="molecule type" value="Genomic_DNA"/>
</dbReference>
<comment type="similarity">
    <text evidence="1">Belongs to the class-II aminoacyl-tRNA synthetase family. Type 1 subfamily.</text>
</comment>
<dbReference type="GO" id="GO:0004815">
    <property type="term" value="F:aspartate-tRNA ligase activity"/>
    <property type="evidence" value="ECO:0007669"/>
    <property type="project" value="TreeGrafter"/>
</dbReference>
<dbReference type="GO" id="GO:0005737">
    <property type="term" value="C:cytoplasm"/>
    <property type="evidence" value="ECO:0007669"/>
    <property type="project" value="InterPro"/>
</dbReference>
<dbReference type="Gene3D" id="3.30.930.10">
    <property type="entry name" value="Bira Bifunctional Protein, Domain 2"/>
    <property type="match status" value="1"/>
</dbReference>
<dbReference type="PRINTS" id="PR01042">
    <property type="entry name" value="TRNASYNTHASP"/>
</dbReference>
<gene>
    <name evidence="8" type="ORF">CGI_10002091</name>
</gene>
<evidence type="ECO:0000256" key="4">
    <source>
        <dbReference type="ARBA" id="ARBA00022840"/>
    </source>
</evidence>
<dbReference type="InterPro" id="IPR002312">
    <property type="entry name" value="Asp/Asn-tRNA-synth_IIb"/>
</dbReference>
<dbReference type="Gene3D" id="2.40.50.140">
    <property type="entry name" value="Nucleic acid-binding proteins"/>
    <property type="match status" value="1"/>
</dbReference>
<dbReference type="Pfam" id="PF02938">
    <property type="entry name" value="GAD"/>
    <property type="match status" value="1"/>
</dbReference>
<dbReference type="PANTHER" id="PTHR22594">
    <property type="entry name" value="ASPARTYL/LYSYL-TRNA SYNTHETASE"/>
    <property type="match status" value="1"/>
</dbReference>
<dbReference type="InParanoid" id="K1PL73"/>
<feature type="domain" description="Aminoacyl-transfer RNA synthetases class-II family profile" evidence="7">
    <location>
        <begin position="106"/>
        <end position="521"/>
    </location>
</feature>
<dbReference type="SUPFAM" id="SSF55681">
    <property type="entry name" value="Class II aaRS and biotin synthetases"/>
    <property type="match status" value="1"/>
</dbReference>
<keyword evidence="5" id="KW-0648">Protein biosynthesis</keyword>
<accession>K1PL73</accession>
<dbReference type="InterPro" id="IPR004364">
    <property type="entry name" value="Aa-tRNA-synt_II"/>
</dbReference>
<dbReference type="NCBIfam" id="TIGR00459">
    <property type="entry name" value="aspS_bact"/>
    <property type="match status" value="1"/>
</dbReference>
<evidence type="ECO:0000313" key="8">
    <source>
        <dbReference type="EMBL" id="EKC17180.1"/>
    </source>
</evidence>
<dbReference type="InterPro" id="IPR047090">
    <property type="entry name" value="AspRS_core"/>
</dbReference>
<evidence type="ECO:0000256" key="5">
    <source>
        <dbReference type="ARBA" id="ARBA00022917"/>
    </source>
</evidence>
<dbReference type="PANTHER" id="PTHR22594:SF5">
    <property type="entry name" value="ASPARTATE--TRNA LIGASE, MITOCHONDRIAL"/>
    <property type="match status" value="1"/>
</dbReference>
<dbReference type="HOGENOM" id="CLU_014330_3_2_1"/>
<dbReference type="InterPro" id="IPR004524">
    <property type="entry name" value="Asp-tRNA-ligase_1"/>
</dbReference>
<evidence type="ECO:0000259" key="7">
    <source>
        <dbReference type="PROSITE" id="PS50862"/>
    </source>
</evidence>
<name>K1PL73_MAGGI</name>
<keyword evidence="4" id="KW-0067">ATP-binding</keyword>
<dbReference type="CDD" id="cd00777">
    <property type="entry name" value="AspRS_core"/>
    <property type="match status" value="1"/>
</dbReference>
<evidence type="ECO:0000256" key="1">
    <source>
        <dbReference type="ARBA" id="ARBA00006303"/>
    </source>
</evidence>
<keyword evidence="6 8" id="KW-0030">Aminoacyl-tRNA synthetase</keyword>
<dbReference type="PROSITE" id="PS50862">
    <property type="entry name" value="AA_TRNA_LIGASE_II"/>
    <property type="match status" value="1"/>
</dbReference>
<keyword evidence="2" id="KW-0436">Ligase</keyword>
<dbReference type="NCBIfam" id="NF001750">
    <property type="entry name" value="PRK00476.1"/>
    <property type="match status" value="1"/>
</dbReference>